<dbReference type="PANTHER" id="PTHR24305">
    <property type="entry name" value="CYTOCHROME P450"/>
    <property type="match status" value="1"/>
</dbReference>
<keyword evidence="5 9" id="KW-0560">Oxidoreductase</keyword>
<comment type="similarity">
    <text evidence="2 9">Belongs to the cytochrome P450 family.</text>
</comment>
<feature type="binding site" description="axial binding residue" evidence="8">
    <location>
        <position position="461"/>
    </location>
    <ligand>
        <name>heme</name>
        <dbReference type="ChEBI" id="CHEBI:30413"/>
    </ligand>
    <ligandPart>
        <name>Fe</name>
        <dbReference type="ChEBI" id="CHEBI:18248"/>
    </ligandPart>
</feature>
<dbReference type="InterPro" id="IPR017972">
    <property type="entry name" value="Cyt_P450_CS"/>
</dbReference>
<dbReference type="Proteomes" id="UP001239445">
    <property type="component" value="Unassembled WGS sequence"/>
</dbReference>
<keyword evidence="11" id="KW-0472">Membrane</keyword>
<dbReference type="PROSITE" id="PS00086">
    <property type="entry name" value="CYTOCHROME_P450"/>
    <property type="match status" value="1"/>
</dbReference>
<keyword evidence="4 8" id="KW-0479">Metal-binding</keyword>
<dbReference type="SUPFAM" id="SSF48264">
    <property type="entry name" value="Cytochrome P450"/>
    <property type="match status" value="1"/>
</dbReference>
<evidence type="ECO:0000256" key="2">
    <source>
        <dbReference type="ARBA" id="ARBA00010617"/>
    </source>
</evidence>
<evidence type="ECO:0000256" key="8">
    <source>
        <dbReference type="PIRSR" id="PIRSR602403-1"/>
    </source>
</evidence>
<name>A0AAJ0B9K2_9PEZI</name>
<keyword evidence="3 8" id="KW-0349">Heme</keyword>
<dbReference type="AlphaFoldDB" id="A0AAJ0B9K2"/>
<dbReference type="Pfam" id="PF00067">
    <property type="entry name" value="p450"/>
    <property type="match status" value="1"/>
</dbReference>
<dbReference type="InterPro" id="IPR050121">
    <property type="entry name" value="Cytochrome_P450_monoxygenase"/>
</dbReference>
<dbReference type="GO" id="GO:0004497">
    <property type="term" value="F:monooxygenase activity"/>
    <property type="evidence" value="ECO:0007669"/>
    <property type="project" value="UniProtKB-KW"/>
</dbReference>
<keyword evidence="13" id="KW-1185">Reference proteome</keyword>
<comment type="caution">
    <text evidence="12">The sequence shown here is derived from an EMBL/GenBank/DDBJ whole genome shotgun (WGS) entry which is preliminary data.</text>
</comment>
<accession>A0AAJ0B9K2</accession>
<sequence length="520" mass="57820">MAITFPGPLPFSAVSLLAWSVAAYFAWLVVYRCFLSPLARIPGPMLAGLTYWYECYYDVIQPAQYVFKIKEMHEKYGPIVRIGPNDVSIVDPDFIDTVYAPGPGHKRDKDYTKNKALGVDSSVGGAIAHDLHRRRREALNPCFSPQRIHRNLDSKLKDKASQLEHVFSQAKERGEVLNLSDVYFAFANDIVHEYCFGNSPNLLGDLALAHTRRTNVAAVLGSVKVMLHFSWLRDLTKMLPQSIASGMTPPGVRDMIAFRRNIRAQIDRILASSSSSSSSDTTTTTPSSIFTHLRDSPSLPPSEKSAQRLEDEATLLVMAGTYSPMLSLVTAHYHLLANPTILSNLRAELLPHKSSLLTIAELEQLPYLSGIIHEAHRLTFGLTGRNARVSPDDSLTYKSYNLPAGTSISVPTLVVHTDESLFPDPWRFDPERWIVGTMGNETMVRRRMKALLAFGRGPRACVGMHLADAQMAVAVAAMASWEMGLFETHEGDVRFCHDYHVLCPRLGSRGVRVEVLGKEE</sequence>
<evidence type="ECO:0000313" key="12">
    <source>
        <dbReference type="EMBL" id="KAK1754209.1"/>
    </source>
</evidence>
<proteinExistence type="inferred from homology"/>
<feature type="transmembrane region" description="Helical" evidence="11">
    <location>
        <begin position="16"/>
        <end position="35"/>
    </location>
</feature>
<dbReference type="Gene3D" id="1.10.630.10">
    <property type="entry name" value="Cytochrome P450"/>
    <property type="match status" value="1"/>
</dbReference>
<gene>
    <name evidence="12" type="ORF">QBC47DRAFT_346859</name>
</gene>
<evidence type="ECO:0000313" key="13">
    <source>
        <dbReference type="Proteomes" id="UP001239445"/>
    </source>
</evidence>
<dbReference type="InterPro" id="IPR002403">
    <property type="entry name" value="Cyt_P450_E_grp-IV"/>
</dbReference>
<protein>
    <submittedName>
        <fullName evidence="12">Trichodiene oxygenase</fullName>
    </submittedName>
</protein>
<comment type="cofactor">
    <cofactor evidence="1 8">
        <name>heme</name>
        <dbReference type="ChEBI" id="CHEBI:30413"/>
    </cofactor>
</comment>
<evidence type="ECO:0000256" key="3">
    <source>
        <dbReference type="ARBA" id="ARBA00022617"/>
    </source>
</evidence>
<evidence type="ECO:0000256" key="6">
    <source>
        <dbReference type="ARBA" id="ARBA00023004"/>
    </source>
</evidence>
<dbReference type="PANTHER" id="PTHR24305:SF157">
    <property type="entry name" value="N-ACETYLTRYPTOPHAN 6-HYDROXYLASE IVOC-RELATED"/>
    <property type="match status" value="1"/>
</dbReference>
<dbReference type="GO" id="GO:0005506">
    <property type="term" value="F:iron ion binding"/>
    <property type="evidence" value="ECO:0007669"/>
    <property type="project" value="InterPro"/>
</dbReference>
<evidence type="ECO:0000256" key="4">
    <source>
        <dbReference type="ARBA" id="ARBA00022723"/>
    </source>
</evidence>
<keyword evidence="7 9" id="KW-0503">Monooxygenase</keyword>
<evidence type="ECO:0000256" key="9">
    <source>
        <dbReference type="RuleBase" id="RU000461"/>
    </source>
</evidence>
<feature type="region of interest" description="Disordered" evidence="10">
    <location>
        <begin position="273"/>
        <end position="307"/>
    </location>
</feature>
<dbReference type="CDD" id="cd11062">
    <property type="entry name" value="CYP58-like"/>
    <property type="match status" value="1"/>
</dbReference>
<evidence type="ECO:0000256" key="10">
    <source>
        <dbReference type="SAM" id="MobiDB-lite"/>
    </source>
</evidence>
<reference evidence="12" key="1">
    <citation type="submission" date="2023-06" db="EMBL/GenBank/DDBJ databases">
        <title>Genome-scale phylogeny and comparative genomics of the fungal order Sordariales.</title>
        <authorList>
            <consortium name="Lawrence Berkeley National Laboratory"/>
            <person name="Hensen N."/>
            <person name="Bonometti L."/>
            <person name="Westerberg I."/>
            <person name="Brannstrom I.O."/>
            <person name="Guillou S."/>
            <person name="Cros-Aarteil S."/>
            <person name="Calhoun S."/>
            <person name="Haridas S."/>
            <person name="Kuo A."/>
            <person name="Mondo S."/>
            <person name="Pangilinan J."/>
            <person name="Riley R."/>
            <person name="Labutti K."/>
            <person name="Andreopoulos B."/>
            <person name="Lipzen A."/>
            <person name="Chen C."/>
            <person name="Yanf M."/>
            <person name="Daum C."/>
            <person name="Ng V."/>
            <person name="Clum A."/>
            <person name="Steindorff A."/>
            <person name="Ohm R."/>
            <person name="Martin F."/>
            <person name="Silar P."/>
            <person name="Natvig D."/>
            <person name="Lalanne C."/>
            <person name="Gautier V."/>
            <person name="Ament-Velasquez S.L."/>
            <person name="Kruys A."/>
            <person name="Hutchinson M.I."/>
            <person name="Powell A.J."/>
            <person name="Barry K."/>
            <person name="Miller A.N."/>
            <person name="Grigoriev I.V."/>
            <person name="Debuchy R."/>
            <person name="Gladieux P."/>
            <person name="Thoren M.H."/>
            <person name="Johannesson H."/>
        </authorList>
    </citation>
    <scope>NUCLEOTIDE SEQUENCE</scope>
    <source>
        <strain evidence="12">PSN4</strain>
    </source>
</reference>
<evidence type="ECO:0000256" key="7">
    <source>
        <dbReference type="ARBA" id="ARBA00023033"/>
    </source>
</evidence>
<evidence type="ECO:0000256" key="11">
    <source>
        <dbReference type="SAM" id="Phobius"/>
    </source>
</evidence>
<dbReference type="EMBL" id="MU839836">
    <property type="protein sequence ID" value="KAK1754209.1"/>
    <property type="molecule type" value="Genomic_DNA"/>
</dbReference>
<keyword evidence="11" id="KW-1133">Transmembrane helix</keyword>
<dbReference type="PRINTS" id="PR00465">
    <property type="entry name" value="EP450IV"/>
</dbReference>
<organism evidence="12 13">
    <name type="scientific">Echria macrotheca</name>
    <dbReference type="NCBI Taxonomy" id="438768"/>
    <lineage>
        <taxon>Eukaryota</taxon>
        <taxon>Fungi</taxon>
        <taxon>Dikarya</taxon>
        <taxon>Ascomycota</taxon>
        <taxon>Pezizomycotina</taxon>
        <taxon>Sordariomycetes</taxon>
        <taxon>Sordariomycetidae</taxon>
        <taxon>Sordariales</taxon>
        <taxon>Schizotheciaceae</taxon>
        <taxon>Echria</taxon>
    </lineage>
</organism>
<dbReference type="InterPro" id="IPR036396">
    <property type="entry name" value="Cyt_P450_sf"/>
</dbReference>
<dbReference type="InterPro" id="IPR001128">
    <property type="entry name" value="Cyt_P450"/>
</dbReference>
<evidence type="ECO:0000256" key="5">
    <source>
        <dbReference type="ARBA" id="ARBA00023002"/>
    </source>
</evidence>
<keyword evidence="6 8" id="KW-0408">Iron</keyword>
<evidence type="ECO:0000256" key="1">
    <source>
        <dbReference type="ARBA" id="ARBA00001971"/>
    </source>
</evidence>
<dbReference type="GO" id="GO:0020037">
    <property type="term" value="F:heme binding"/>
    <property type="evidence" value="ECO:0007669"/>
    <property type="project" value="InterPro"/>
</dbReference>
<dbReference type="GO" id="GO:0016705">
    <property type="term" value="F:oxidoreductase activity, acting on paired donors, with incorporation or reduction of molecular oxygen"/>
    <property type="evidence" value="ECO:0007669"/>
    <property type="project" value="InterPro"/>
</dbReference>
<keyword evidence="11" id="KW-0812">Transmembrane</keyword>
<feature type="compositionally biased region" description="Low complexity" evidence="10">
    <location>
        <begin position="273"/>
        <end position="288"/>
    </location>
</feature>